<reference evidence="1" key="1">
    <citation type="submission" date="2019-08" db="EMBL/GenBank/DDBJ databases">
        <authorList>
            <person name="Kucharzyk K."/>
            <person name="Murdoch R.W."/>
            <person name="Higgins S."/>
            <person name="Loffler F."/>
        </authorList>
    </citation>
    <scope>NUCLEOTIDE SEQUENCE</scope>
</reference>
<dbReference type="EMBL" id="VSSQ01044196">
    <property type="protein sequence ID" value="MPM98001.1"/>
    <property type="molecule type" value="Genomic_DNA"/>
</dbReference>
<dbReference type="AlphaFoldDB" id="A0A645E992"/>
<accession>A0A645E992</accession>
<sequence>MEHIKAKFDSNGKAYPVELKIVFQTKFNRSIEIPLCSESLAMLQEFQIHLENEAELDYFLKNTRQAMKDILKYSIVRPDLHKRR</sequence>
<name>A0A645E992_9ZZZZ</name>
<organism evidence="1">
    <name type="scientific">bioreactor metagenome</name>
    <dbReference type="NCBI Taxonomy" id="1076179"/>
    <lineage>
        <taxon>unclassified sequences</taxon>
        <taxon>metagenomes</taxon>
        <taxon>ecological metagenomes</taxon>
    </lineage>
</organism>
<protein>
    <submittedName>
        <fullName evidence="1">Uncharacterized protein</fullName>
    </submittedName>
</protein>
<gene>
    <name evidence="1" type="ORF">SDC9_145182</name>
</gene>
<evidence type="ECO:0000313" key="1">
    <source>
        <dbReference type="EMBL" id="MPM98001.1"/>
    </source>
</evidence>
<comment type="caution">
    <text evidence="1">The sequence shown here is derived from an EMBL/GenBank/DDBJ whole genome shotgun (WGS) entry which is preliminary data.</text>
</comment>
<proteinExistence type="predicted"/>